<dbReference type="CDD" id="cd05403">
    <property type="entry name" value="NT_KNTase_like"/>
    <property type="match status" value="1"/>
</dbReference>
<accession>A0A9Y1BS11</accession>
<reference evidence="2" key="1">
    <citation type="journal article" date="2022" name="Nat. Microbiol.">
        <title>Unique mobile elements and scalable gene flow at the prokaryote-eukaryote boundary revealed by circularized Asgard archaea genomes.</title>
        <authorList>
            <person name="Wu F."/>
            <person name="Speth D.R."/>
            <person name="Philosof A."/>
            <person name="Cremiere A."/>
            <person name="Narayanan A."/>
            <person name="Barco R.A."/>
            <person name="Connon S.A."/>
            <person name="Amend J.P."/>
            <person name="Antoshechkin I.A."/>
            <person name="Orphan V.J."/>
        </authorList>
    </citation>
    <scope>NUCLEOTIDE SEQUENCE</scope>
    <source>
        <strain evidence="2">PR6</strain>
    </source>
</reference>
<dbReference type="Gene3D" id="3.30.460.10">
    <property type="entry name" value="Beta Polymerase, domain 2"/>
    <property type="match status" value="1"/>
</dbReference>
<protein>
    <submittedName>
        <fullName evidence="2">Nucleotidyltransferase domain-containing protein</fullName>
    </submittedName>
</protein>
<proteinExistence type="predicted"/>
<organism evidence="2">
    <name type="scientific">Candidatus Heimdallarchaeum endolithica</name>
    <dbReference type="NCBI Taxonomy" id="2876572"/>
    <lineage>
        <taxon>Archaea</taxon>
        <taxon>Promethearchaeati</taxon>
        <taxon>Candidatus Heimdallarchaeota</taxon>
        <taxon>Candidatus Heimdallarchaeia (ex Rinke et al. 2021) (nom. nud.)</taxon>
        <taxon>Candidatus Heimdallarchaeales</taxon>
        <taxon>Candidatus Heimdallarchaeaceae</taxon>
        <taxon>Candidatus Heimdallarchaeum</taxon>
    </lineage>
</organism>
<dbReference type="Pfam" id="PF18765">
    <property type="entry name" value="Polbeta"/>
    <property type="match status" value="1"/>
</dbReference>
<feature type="domain" description="Polymerase beta nucleotidyltransferase" evidence="1">
    <location>
        <begin position="19"/>
        <end position="91"/>
    </location>
</feature>
<evidence type="ECO:0000313" key="2">
    <source>
        <dbReference type="EMBL" id="UJG44079.1"/>
    </source>
</evidence>
<evidence type="ECO:0000259" key="1">
    <source>
        <dbReference type="Pfam" id="PF18765"/>
    </source>
</evidence>
<name>A0A9Y1BS11_9ARCH</name>
<dbReference type="EMBL" id="CP084167">
    <property type="protein sequence ID" value="UJG44079.1"/>
    <property type="molecule type" value="Genomic_DNA"/>
</dbReference>
<dbReference type="AlphaFoldDB" id="A0A9Y1BS11"/>
<dbReference type="SUPFAM" id="SSF81301">
    <property type="entry name" value="Nucleotidyltransferase"/>
    <property type="match status" value="1"/>
</dbReference>
<dbReference type="InterPro" id="IPR041633">
    <property type="entry name" value="Polbeta"/>
</dbReference>
<dbReference type="Proteomes" id="UP001200513">
    <property type="component" value="Chromosome"/>
</dbReference>
<sequence>MMNLEKLRIDLQPLSNYEVVVFGSQVTGGTRPSSDVDIAIITREKNREKNIQMYNQILGKVPSNYDIKIFELLPIHIQMSIINDHIVIFGDKIELSEYFYFYRKIWNDCKHRILGEQFNHYEEKLAAMEWFDKNREKIIQKIKSELKK</sequence>
<dbReference type="InterPro" id="IPR043519">
    <property type="entry name" value="NT_sf"/>
</dbReference>
<gene>
    <name evidence="2" type="ORF">K9W46_02600</name>
</gene>